<dbReference type="GO" id="GO:0042717">
    <property type="term" value="C:plasma membrane-derived chromatophore membrane"/>
    <property type="evidence" value="ECO:0007669"/>
    <property type="project" value="UniProtKB-SubCell"/>
</dbReference>
<proteinExistence type="inferred from homology"/>
<name>A0A4R2KNH0_9RHOB</name>
<keyword evidence="6 7" id="KW-0812">Transmembrane</keyword>
<keyword evidence="6 7" id="KW-0472">Membrane</keyword>
<dbReference type="Pfam" id="PF04205">
    <property type="entry name" value="FMN_bind"/>
    <property type="match status" value="1"/>
</dbReference>
<comment type="caution">
    <text evidence="9">The sequence shown here is derived from an EMBL/GenBank/DDBJ whole genome shotgun (WGS) entry which is preliminary data.</text>
</comment>
<keyword evidence="3 6" id="KW-0285">Flavoprotein</keyword>
<evidence type="ECO:0000256" key="2">
    <source>
        <dbReference type="ARBA" id="ARBA00022553"/>
    </source>
</evidence>
<feature type="modified residue" description="FMN phosphoryl threonine" evidence="6">
    <location>
        <position position="186"/>
    </location>
</feature>
<dbReference type="RefSeq" id="WP_132543922.1">
    <property type="nucleotide sequence ID" value="NZ_SLWW01000006.1"/>
</dbReference>
<evidence type="ECO:0000259" key="8">
    <source>
        <dbReference type="SMART" id="SM00900"/>
    </source>
</evidence>
<dbReference type="SMART" id="SM00900">
    <property type="entry name" value="FMN_bind"/>
    <property type="match status" value="1"/>
</dbReference>
<evidence type="ECO:0000313" key="10">
    <source>
        <dbReference type="Proteomes" id="UP000295142"/>
    </source>
</evidence>
<dbReference type="GO" id="GO:0009055">
    <property type="term" value="F:electron transfer activity"/>
    <property type="evidence" value="ECO:0007669"/>
    <property type="project" value="InterPro"/>
</dbReference>
<dbReference type="AlphaFoldDB" id="A0A4R2KNH0"/>
<keyword evidence="10" id="KW-1185">Reference proteome</keyword>
<comment type="function">
    <text evidence="6">Part of a membrane-bound complex that couples electron transfer with translocation of ions across the membrane.</text>
</comment>
<dbReference type="OrthoDB" id="9784165at2"/>
<evidence type="ECO:0000256" key="1">
    <source>
        <dbReference type="ARBA" id="ARBA00022448"/>
    </source>
</evidence>
<dbReference type="InterPro" id="IPR010209">
    <property type="entry name" value="Ion_transpt_RnfG/RsxG"/>
</dbReference>
<comment type="cofactor">
    <cofactor evidence="6">
        <name>FMN</name>
        <dbReference type="ChEBI" id="CHEBI:58210"/>
    </cofactor>
</comment>
<reference evidence="9 10" key="1">
    <citation type="submission" date="2019-03" db="EMBL/GenBank/DDBJ databases">
        <title>Genomic Encyclopedia of Type Strains, Phase IV (KMG-IV): sequencing the most valuable type-strain genomes for metagenomic binning, comparative biology and taxonomic classification.</title>
        <authorList>
            <person name="Goeker M."/>
        </authorList>
    </citation>
    <scope>NUCLEOTIDE SEQUENCE [LARGE SCALE GENOMIC DNA]</scope>
    <source>
        <strain evidence="9 10">DSM 4868</strain>
    </source>
</reference>
<dbReference type="NCBIfam" id="TIGR01947">
    <property type="entry name" value="rnfG"/>
    <property type="match status" value="1"/>
</dbReference>
<dbReference type="NCBIfam" id="NF002519">
    <property type="entry name" value="PRK01908.1"/>
    <property type="match status" value="1"/>
</dbReference>
<evidence type="ECO:0000313" key="9">
    <source>
        <dbReference type="EMBL" id="TCO71618.1"/>
    </source>
</evidence>
<keyword evidence="1 6" id="KW-0813">Transport</keyword>
<dbReference type="Proteomes" id="UP000295142">
    <property type="component" value="Unassembled WGS sequence"/>
</dbReference>
<comment type="similarity">
    <text evidence="6">Belongs to the RnfG family.</text>
</comment>
<evidence type="ECO:0000256" key="7">
    <source>
        <dbReference type="SAM" id="Phobius"/>
    </source>
</evidence>
<evidence type="ECO:0000256" key="3">
    <source>
        <dbReference type="ARBA" id="ARBA00022630"/>
    </source>
</evidence>
<gene>
    <name evidence="6" type="primary">rnfG</name>
    <name evidence="9" type="ORF">EV655_106110</name>
</gene>
<keyword evidence="4 6" id="KW-0288">FMN</keyword>
<organism evidence="9 10">
    <name type="scientific">Rhodovulum euryhalinum</name>
    <dbReference type="NCBI Taxonomy" id="35805"/>
    <lineage>
        <taxon>Bacteria</taxon>
        <taxon>Pseudomonadati</taxon>
        <taxon>Pseudomonadota</taxon>
        <taxon>Alphaproteobacteria</taxon>
        <taxon>Rhodobacterales</taxon>
        <taxon>Paracoccaceae</taxon>
        <taxon>Rhodovulum</taxon>
    </lineage>
</organism>
<dbReference type="InterPro" id="IPR007329">
    <property type="entry name" value="FMN-bd"/>
</dbReference>
<feature type="transmembrane region" description="Helical" evidence="7">
    <location>
        <begin position="21"/>
        <end position="41"/>
    </location>
</feature>
<dbReference type="GO" id="GO:0010181">
    <property type="term" value="F:FMN binding"/>
    <property type="evidence" value="ECO:0007669"/>
    <property type="project" value="InterPro"/>
</dbReference>
<sequence length="218" mass="22791">MTEDAILPPKARPAGFLRAPLGLGLMLGLFSLVAALMLAFANDLTRAPIAARHAEDLLAALAQVVPADLHDNDLAADIRTVEDAVEGAVPIHVAARDGAVSGVAFELTGYGYSGAIRVLMGVAPDGTLLGVRVLSHAETPGLGDKIEVAKGEWILGFAGRSLTDPAPEGWKVRRDGGVFDQFAGATITPRAVVGTVHRGLTLFRRHRDALLAPMPPKS</sequence>
<keyword evidence="5 6" id="KW-0249">Electron transport</keyword>
<dbReference type="PANTHER" id="PTHR36118">
    <property type="entry name" value="ION-TRANSLOCATING OXIDOREDUCTASE COMPLEX SUBUNIT G"/>
    <property type="match status" value="1"/>
</dbReference>
<protein>
    <recommendedName>
        <fullName evidence="6">Ion-translocating oxidoreductase complex subunit G</fullName>
        <ecNumber evidence="6">7.-.-.-</ecNumber>
    </recommendedName>
    <alternativeName>
        <fullName evidence="6">Rnf electron transport complex subunit G</fullName>
    </alternativeName>
</protein>
<dbReference type="GO" id="GO:0005886">
    <property type="term" value="C:plasma membrane"/>
    <property type="evidence" value="ECO:0007669"/>
    <property type="project" value="InterPro"/>
</dbReference>
<dbReference type="HAMAP" id="MF_00479">
    <property type="entry name" value="RsxG_RnfG"/>
    <property type="match status" value="1"/>
</dbReference>
<keyword evidence="6 7" id="KW-1133">Transmembrane helix</keyword>
<keyword evidence="6" id="KW-0535">Nitrogen fixation</keyword>
<evidence type="ECO:0000256" key="6">
    <source>
        <dbReference type="HAMAP-Rule" id="MF_00479"/>
    </source>
</evidence>
<dbReference type="GO" id="GO:0009399">
    <property type="term" value="P:nitrogen fixation"/>
    <property type="evidence" value="ECO:0007669"/>
    <property type="project" value="UniProtKB-UniRule"/>
</dbReference>
<dbReference type="PIRSF" id="PIRSF006091">
    <property type="entry name" value="E_trnsport_RnfG"/>
    <property type="match status" value="1"/>
</dbReference>
<feature type="domain" description="FMN-binding" evidence="8">
    <location>
        <begin position="111"/>
        <end position="203"/>
    </location>
</feature>
<dbReference type="PANTHER" id="PTHR36118:SF1">
    <property type="entry name" value="ION-TRANSLOCATING OXIDOREDUCTASE COMPLEX SUBUNIT G"/>
    <property type="match status" value="1"/>
</dbReference>
<evidence type="ECO:0000256" key="4">
    <source>
        <dbReference type="ARBA" id="ARBA00022643"/>
    </source>
</evidence>
<keyword evidence="6" id="KW-1278">Translocase</keyword>
<comment type="subunit">
    <text evidence="6">The complex is composed of six subunits: RnfA, RnfB, RnfC, RnfD, RnfE and RnfG.</text>
</comment>
<dbReference type="EMBL" id="SLWW01000006">
    <property type="protein sequence ID" value="TCO71618.1"/>
    <property type="molecule type" value="Genomic_DNA"/>
</dbReference>
<dbReference type="GO" id="GO:0022900">
    <property type="term" value="P:electron transport chain"/>
    <property type="evidence" value="ECO:0007669"/>
    <property type="project" value="UniProtKB-UniRule"/>
</dbReference>
<accession>A0A4R2KNH0</accession>
<keyword evidence="2 6" id="KW-0597">Phosphoprotein</keyword>
<evidence type="ECO:0000256" key="5">
    <source>
        <dbReference type="ARBA" id="ARBA00022982"/>
    </source>
</evidence>
<dbReference type="EC" id="7.-.-.-" evidence="6"/>
<comment type="subcellular location">
    <subcellularLocation>
        <location evidence="6">Cellular chromatophore membrane</location>
        <topology evidence="6">Single-pass membrane protein</topology>
    </subcellularLocation>
</comment>